<comment type="caution">
    <text evidence="1">The sequence shown here is derived from an EMBL/GenBank/DDBJ whole genome shotgun (WGS) entry which is preliminary data.</text>
</comment>
<reference evidence="1" key="1">
    <citation type="submission" date="2020-08" db="EMBL/GenBank/DDBJ databases">
        <title>Genome sequencing and assembly of the red palm weevil Rhynchophorus ferrugineus.</title>
        <authorList>
            <person name="Dias G.B."/>
            <person name="Bergman C.M."/>
            <person name="Manee M."/>
        </authorList>
    </citation>
    <scope>NUCLEOTIDE SEQUENCE</scope>
    <source>
        <strain evidence="1">AA-2017</strain>
        <tissue evidence="1">Whole larva</tissue>
    </source>
</reference>
<organism evidence="1 2">
    <name type="scientific">Rhynchophorus ferrugineus</name>
    <name type="common">Red palm weevil</name>
    <name type="synonym">Curculio ferrugineus</name>
    <dbReference type="NCBI Taxonomy" id="354439"/>
    <lineage>
        <taxon>Eukaryota</taxon>
        <taxon>Metazoa</taxon>
        <taxon>Ecdysozoa</taxon>
        <taxon>Arthropoda</taxon>
        <taxon>Hexapoda</taxon>
        <taxon>Insecta</taxon>
        <taxon>Pterygota</taxon>
        <taxon>Neoptera</taxon>
        <taxon>Endopterygota</taxon>
        <taxon>Coleoptera</taxon>
        <taxon>Polyphaga</taxon>
        <taxon>Cucujiformia</taxon>
        <taxon>Curculionidae</taxon>
        <taxon>Dryophthorinae</taxon>
        <taxon>Rhynchophorus</taxon>
    </lineage>
</organism>
<protein>
    <submittedName>
        <fullName evidence="1">Uncharacterized protein</fullName>
    </submittedName>
</protein>
<evidence type="ECO:0000313" key="2">
    <source>
        <dbReference type="Proteomes" id="UP000625711"/>
    </source>
</evidence>
<name>A0A834IJQ0_RHYFE</name>
<gene>
    <name evidence="1" type="ORF">GWI33_003075</name>
</gene>
<dbReference type="AlphaFoldDB" id="A0A834IJQ0"/>
<evidence type="ECO:0000313" key="1">
    <source>
        <dbReference type="EMBL" id="KAF7282189.1"/>
    </source>
</evidence>
<accession>A0A834IJQ0</accession>
<sequence>MRDRNGVHQQDGRQLGLHHEKQYDVHQRVQNNYAANLKNQPAAYMGSAVTVQPIQGARNMLAAYLTVAQQANTRNWHVVKNLMEIQVKLSKKNLSPENILEKKIVLSTKHSDSQTEVRNRQGPTKKKPEILLNTVIVNVWLMYKEVRHMETAILESRKSAYDLCNACPPPVGEAEAVTPRRSCRSRYELAERRTVKDVMESLICELIVSTRNIAMVRSEIGTIS</sequence>
<proteinExistence type="predicted"/>
<dbReference type="OrthoDB" id="6602143at2759"/>
<keyword evidence="2" id="KW-1185">Reference proteome</keyword>
<dbReference type="EMBL" id="JAACXV010000184">
    <property type="protein sequence ID" value="KAF7282189.1"/>
    <property type="molecule type" value="Genomic_DNA"/>
</dbReference>
<dbReference type="Proteomes" id="UP000625711">
    <property type="component" value="Unassembled WGS sequence"/>
</dbReference>